<organism evidence="6 7">
    <name type="scientific">Pseudoalteromonas peptidolytica F12-50-A1</name>
    <dbReference type="NCBI Taxonomy" id="1315280"/>
    <lineage>
        <taxon>Bacteria</taxon>
        <taxon>Pseudomonadati</taxon>
        <taxon>Pseudomonadota</taxon>
        <taxon>Gammaproteobacteria</taxon>
        <taxon>Alteromonadales</taxon>
        <taxon>Pseudoalteromonadaceae</taxon>
        <taxon>Pseudoalteromonas</taxon>
    </lineage>
</organism>
<dbReference type="GO" id="GO:0003677">
    <property type="term" value="F:DNA binding"/>
    <property type="evidence" value="ECO:0007669"/>
    <property type="project" value="UniProtKB-KW"/>
</dbReference>
<evidence type="ECO:0000259" key="5">
    <source>
        <dbReference type="PROSITE" id="PS50931"/>
    </source>
</evidence>
<dbReference type="Proteomes" id="UP000660708">
    <property type="component" value="Unassembled WGS sequence"/>
</dbReference>
<dbReference type="AlphaFoldDB" id="A0A8I0MWD6"/>
<dbReference type="InterPro" id="IPR036388">
    <property type="entry name" value="WH-like_DNA-bd_sf"/>
</dbReference>
<keyword evidence="3" id="KW-0238">DNA-binding</keyword>
<accession>A0A8I0MWD6</accession>
<dbReference type="Pfam" id="PF00126">
    <property type="entry name" value="HTH_1"/>
    <property type="match status" value="1"/>
</dbReference>
<dbReference type="RefSeq" id="WP_125252277.1">
    <property type="nucleotide sequence ID" value="NZ_AQHF01000026.1"/>
</dbReference>
<dbReference type="PROSITE" id="PS50931">
    <property type="entry name" value="HTH_LYSR"/>
    <property type="match status" value="1"/>
</dbReference>
<evidence type="ECO:0000256" key="1">
    <source>
        <dbReference type="ARBA" id="ARBA00009437"/>
    </source>
</evidence>
<proteinExistence type="inferred from homology"/>
<comment type="caution">
    <text evidence="6">The sequence shown here is derived from an EMBL/GenBank/DDBJ whole genome shotgun (WGS) entry which is preliminary data.</text>
</comment>
<dbReference type="InterPro" id="IPR058163">
    <property type="entry name" value="LysR-type_TF_proteobact-type"/>
</dbReference>
<feature type="domain" description="HTH lysR-type" evidence="5">
    <location>
        <begin position="1"/>
        <end position="57"/>
    </location>
</feature>
<dbReference type="InterPro" id="IPR000847">
    <property type="entry name" value="LysR_HTH_N"/>
</dbReference>
<dbReference type="Pfam" id="PF03466">
    <property type="entry name" value="LysR_substrate"/>
    <property type="match status" value="1"/>
</dbReference>
<dbReference type="SUPFAM" id="SSF53850">
    <property type="entry name" value="Periplasmic binding protein-like II"/>
    <property type="match status" value="1"/>
</dbReference>
<dbReference type="GO" id="GO:0003700">
    <property type="term" value="F:DNA-binding transcription factor activity"/>
    <property type="evidence" value="ECO:0007669"/>
    <property type="project" value="InterPro"/>
</dbReference>
<dbReference type="FunFam" id="1.10.10.10:FF:000001">
    <property type="entry name" value="LysR family transcriptional regulator"/>
    <property type="match status" value="1"/>
</dbReference>
<dbReference type="EMBL" id="AQHF01000026">
    <property type="protein sequence ID" value="MBE0347122.1"/>
    <property type="molecule type" value="Genomic_DNA"/>
</dbReference>
<keyword evidence="7" id="KW-1185">Reference proteome</keyword>
<reference evidence="6 7" key="1">
    <citation type="submission" date="2015-06" db="EMBL/GenBank/DDBJ databases">
        <title>Genome sequence of Pseudoalteromonas peptidolytica.</title>
        <authorList>
            <person name="Xie B.-B."/>
            <person name="Rong J.-C."/>
            <person name="Qin Q.-L."/>
            <person name="Zhang Y.-Z."/>
        </authorList>
    </citation>
    <scope>NUCLEOTIDE SEQUENCE [LARGE SCALE GENOMIC DNA]</scope>
    <source>
        <strain evidence="6 7">F12-50-A1</strain>
    </source>
</reference>
<dbReference type="InterPro" id="IPR036390">
    <property type="entry name" value="WH_DNA-bd_sf"/>
</dbReference>
<comment type="similarity">
    <text evidence="1">Belongs to the LysR transcriptional regulatory family.</text>
</comment>
<dbReference type="SUPFAM" id="SSF46785">
    <property type="entry name" value="Winged helix' DNA-binding domain"/>
    <property type="match status" value="1"/>
</dbReference>
<dbReference type="InterPro" id="IPR005119">
    <property type="entry name" value="LysR_subst-bd"/>
</dbReference>
<protein>
    <recommendedName>
        <fullName evidence="5">HTH lysR-type domain-containing protein</fullName>
    </recommendedName>
</protein>
<dbReference type="PANTHER" id="PTHR30537">
    <property type="entry name" value="HTH-TYPE TRANSCRIPTIONAL REGULATOR"/>
    <property type="match status" value="1"/>
</dbReference>
<keyword evidence="4" id="KW-0804">Transcription</keyword>
<dbReference type="CDD" id="cd08422">
    <property type="entry name" value="PBP2_CrgA_like"/>
    <property type="match status" value="1"/>
</dbReference>
<evidence type="ECO:0000256" key="2">
    <source>
        <dbReference type="ARBA" id="ARBA00023015"/>
    </source>
</evidence>
<dbReference type="Gene3D" id="1.10.10.10">
    <property type="entry name" value="Winged helix-like DNA-binding domain superfamily/Winged helix DNA-binding domain"/>
    <property type="match status" value="1"/>
</dbReference>
<evidence type="ECO:0000256" key="4">
    <source>
        <dbReference type="ARBA" id="ARBA00023163"/>
    </source>
</evidence>
<sequence length="298" mass="33388">MLKKVSTFLKVVECGSFSKAADVLGVSPSSISRQISQLEDQVKGKLLKRTARSIALTEVGREYYKQAAKIIQDIESLNSIGQSQCSEVEGTLNISVFESFGLKYIAPLLPKFLQQHPNLSVELDLSNDVVDLYRERFDVGIRLGVPKDSRLVVRPLLKNNMVLCASPEYLKQHGTIKHPNELTLHNCLSLCRNGKGVKWSFCHEGEKINVDVKGNLISAGGQVLIEAAKQGLGYVLLPEWALLKDLQSGNLVQCLDNWEADIGRTQIYVFYLKDNFTQNNIQAFFNFLKQELPSQFII</sequence>
<evidence type="ECO:0000256" key="3">
    <source>
        <dbReference type="ARBA" id="ARBA00023125"/>
    </source>
</evidence>
<evidence type="ECO:0000313" key="6">
    <source>
        <dbReference type="EMBL" id="MBE0347122.1"/>
    </source>
</evidence>
<gene>
    <name evidence="6" type="ORF">PPEP_a1520</name>
</gene>
<keyword evidence="2" id="KW-0805">Transcription regulation</keyword>
<evidence type="ECO:0000313" key="7">
    <source>
        <dbReference type="Proteomes" id="UP000660708"/>
    </source>
</evidence>
<dbReference type="PANTHER" id="PTHR30537:SF5">
    <property type="entry name" value="HTH-TYPE TRANSCRIPTIONAL ACTIVATOR TTDR-RELATED"/>
    <property type="match status" value="1"/>
</dbReference>
<dbReference type="Gene3D" id="3.40.190.290">
    <property type="match status" value="1"/>
</dbReference>
<name>A0A8I0MWD6_9GAMM</name>